<reference evidence="3 4" key="1">
    <citation type="submission" date="2018-03" db="EMBL/GenBank/DDBJ databases">
        <title>Genomic Encyclopedia of Archaeal and Bacterial Type Strains, Phase II (KMG-II): from individual species to whole genera.</title>
        <authorList>
            <person name="Goeker M."/>
        </authorList>
    </citation>
    <scope>NUCLEOTIDE SEQUENCE [LARGE SCALE GENOMIC DNA]</scope>
    <source>
        <strain evidence="3 4">ATCC BAA-1496</strain>
    </source>
</reference>
<evidence type="ECO:0000313" key="4">
    <source>
        <dbReference type="Proteomes" id="UP000237822"/>
    </source>
</evidence>
<evidence type="ECO:0000259" key="2">
    <source>
        <dbReference type="Pfam" id="PF12802"/>
    </source>
</evidence>
<dbReference type="PANTHER" id="PTHR18964:SF149">
    <property type="entry name" value="BIFUNCTIONAL UDP-N-ACETYLGLUCOSAMINE 2-EPIMERASE_N-ACETYLMANNOSAMINE KINASE"/>
    <property type="match status" value="1"/>
</dbReference>
<keyword evidence="3" id="KW-0418">Kinase</keyword>
<dbReference type="SUPFAM" id="SSF53067">
    <property type="entry name" value="Actin-like ATPase domain"/>
    <property type="match status" value="1"/>
</dbReference>
<organism evidence="3 4">
    <name type="scientific">Knoellia remsis</name>
    <dbReference type="NCBI Taxonomy" id="407159"/>
    <lineage>
        <taxon>Bacteria</taxon>
        <taxon>Bacillati</taxon>
        <taxon>Actinomycetota</taxon>
        <taxon>Actinomycetes</taxon>
        <taxon>Micrococcales</taxon>
        <taxon>Intrasporangiaceae</taxon>
        <taxon>Knoellia</taxon>
    </lineage>
</organism>
<evidence type="ECO:0000313" key="3">
    <source>
        <dbReference type="EMBL" id="PRY63844.1"/>
    </source>
</evidence>
<dbReference type="GO" id="GO:0016301">
    <property type="term" value="F:kinase activity"/>
    <property type="evidence" value="ECO:0007669"/>
    <property type="project" value="UniProtKB-KW"/>
</dbReference>
<dbReference type="Pfam" id="PF12802">
    <property type="entry name" value="MarR_2"/>
    <property type="match status" value="1"/>
</dbReference>
<dbReference type="InterPro" id="IPR000835">
    <property type="entry name" value="HTH_MarR-typ"/>
</dbReference>
<dbReference type="InterPro" id="IPR036388">
    <property type="entry name" value="WH-like_DNA-bd_sf"/>
</dbReference>
<comment type="similarity">
    <text evidence="1">Belongs to the ROK (NagC/XylR) family.</text>
</comment>
<name>A0A2T0V110_9MICO</name>
<dbReference type="SUPFAM" id="SSF46785">
    <property type="entry name" value="Winged helix' DNA-binding domain"/>
    <property type="match status" value="1"/>
</dbReference>
<accession>A0A2T0V110</accession>
<keyword evidence="3" id="KW-0808">Transferase</keyword>
<dbReference type="OrthoDB" id="4083144at2"/>
<dbReference type="Gene3D" id="3.30.420.40">
    <property type="match status" value="2"/>
</dbReference>
<dbReference type="Gene3D" id="1.10.10.10">
    <property type="entry name" value="Winged helix-like DNA-binding domain superfamily/Winged helix DNA-binding domain"/>
    <property type="match status" value="1"/>
</dbReference>
<dbReference type="InterPro" id="IPR000600">
    <property type="entry name" value="ROK"/>
</dbReference>
<dbReference type="EMBL" id="PVTI01000001">
    <property type="protein sequence ID" value="PRY63844.1"/>
    <property type="molecule type" value="Genomic_DNA"/>
</dbReference>
<proteinExistence type="inferred from homology"/>
<dbReference type="InterPro" id="IPR036390">
    <property type="entry name" value="WH_DNA-bd_sf"/>
</dbReference>
<dbReference type="Proteomes" id="UP000237822">
    <property type="component" value="Unassembled WGS sequence"/>
</dbReference>
<dbReference type="RefSeq" id="WP_106296118.1">
    <property type="nucleotide sequence ID" value="NZ_PVTI01000001.1"/>
</dbReference>
<comment type="caution">
    <text evidence="3">The sequence shown here is derived from an EMBL/GenBank/DDBJ whole genome shotgun (WGS) entry which is preliminary data.</text>
</comment>
<dbReference type="Pfam" id="PF00480">
    <property type="entry name" value="ROK"/>
    <property type="match status" value="1"/>
</dbReference>
<feature type="domain" description="HTH marR-type" evidence="2">
    <location>
        <begin position="17"/>
        <end position="66"/>
    </location>
</feature>
<dbReference type="PANTHER" id="PTHR18964">
    <property type="entry name" value="ROK (REPRESSOR, ORF, KINASE) FAMILY"/>
    <property type="match status" value="1"/>
</dbReference>
<evidence type="ECO:0000256" key="1">
    <source>
        <dbReference type="ARBA" id="ARBA00006479"/>
    </source>
</evidence>
<dbReference type="AlphaFoldDB" id="A0A2T0V110"/>
<sequence length="408" mass="42579">MAAPQAGSERRRPRVVSDLSRAHVAALVGVLREGPAARAELAERLGLSAGAVTRLVGRLLDADFVHELDDVPRSATRGRPRRPLALRSDRRVILAAHIGANRTSVGVVDLAGHVTHATEHFHRDLTPSAVLAATRSLLRRTVKQVDDSGTRVVGTGIGIGGWVDQGRVVEHPGLGWVDVDVQRRLAGAAVGPLSVESHVRGLALAEADFGAALGTDTLVELHVGNVTDAAVLVGGRLLRGPLSAAGSVGHLPVRADGEGVVCPCGRHGCAQVELSEARLLERARADGLSVTSVSDVDTLAASGDPRASALRDDRLAMIGMLSSHLVDVVGPDRLVLAGLHDLGERDLDIVRRAAIRRPDTAGPHPEIVASDLGDHPLLLAAAAPPLLAWFDDPTAAERDLSQLAAPSA</sequence>
<protein>
    <submittedName>
        <fullName evidence="3">Putative NBD/HSP70 family sugar kinase</fullName>
    </submittedName>
</protein>
<gene>
    <name evidence="3" type="ORF">BCF74_101251</name>
</gene>
<dbReference type="InterPro" id="IPR043129">
    <property type="entry name" value="ATPase_NBD"/>
</dbReference>
<keyword evidence="4" id="KW-1185">Reference proteome</keyword>
<dbReference type="GO" id="GO:0003700">
    <property type="term" value="F:DNA-binding transcription factor activity"/>
    <property type="evidence" value="ECO:0007669"/>
    <property type="project" value="InterPro"/>
</dbReference>